<dbReference type="EMBL" id="LJSN01000002">
    <property type="protein sequence ID" value="PNE40881.1"/>
    <property type="molecule type" value="Genomic_DNA"/>
</dbReference>
<dbReference type="AlphaFoldDB" id="A0A2N8PIQ1"/>
<dbReference type="RefSeq" id="WP_102923375.1">
    <property type="nucleotide sequence ID" value="NZ_LJSN01000002.1"/>
</dbReference>
<evidence type="ECO:0000313" key="2">
    <source>
        <dbReference type="Proteomes" id="UP000236047"/>
    </source>
</evidence>
<keyword evidence="2" id="KW-1185">Reference proteome</keyword>
<gene>
    <name evidence="1" type="ORF">AOB60_08890</name>
</gene>
<evidence type="ECO:0000313" key="1">
    <source>
        <dbReference type="EMBL" id="PNE40881.1"/>
    </source>
</evidence>
<comment type="caution">
    <text evidence="1">The sequence shown here is derived from an EMBL/GenBank/DDBJ whole genome shotgun (WGS) entry which is preliminary data.</text>
</comment>
<protein>
    <submittedName>
        <fullName evidence="1">Uncharacterized protein</fullName>
    </submittedName>
</protein>
<sequence>MPAAIWTGRNATPEQTAADITAALRDELGLTAPPLATTLPAESTGVPAGSLLPPRARFSGMPVPTHCFLYIDAQSPRPFELRASVLTGRSGIRRSLGLGHLLYAVPLEPTVTSIIELNTPGGATSARFAGDPATTDRLNQDARLVDAARALTPTTAGPDRNHTWQVARRLAIEPLPESPEGSVLLVQTLHRPTTRAWSLCAAAVLDFAGRVETALA</sequence>
<organism evidence="1 2">
    <name type="scientific">Streptomyces noursei</name>
    <name type="common">Streptomyces albulus</name>
    <dbReference type="NCBI Taxonomy" id="1971"/>
    <lineage>
        <taxon>Bacteria</taxon>
        <taxon>Bacillati</taxon>
        <taxon>Actinomycetota</taxon>
        <taxon>Actinomycetes</taxon>
        <taxon>Kitasatosporales</taxon>
        <taxon>Streptomycetaceae</taxon>
        <taxon>Streptomyces</taxon>
    </lineage>
</organism>
<name>A0A2N8PIQ1_STRNR</name>
<dbReference type="Proteomes" id="UP000236047">
    <property type="component" value="Unassembled WGS sequence"/>
</dbReference>
<proteinExistence type="predicted"/>
<reference evidence="2" key="1">
    <citation type="submission" date="2015-09" db="EMBL/GenBank/DDBJ databases">
        <authorList>
            <person name="Graham D.E."/>
            <person name="Mahan K.M."/>
            <person name="Klingeman D.M."/>
            <person name="Fida T."/>
            <person name="Giannone R.J."/>
            <person name="Hettich R.L."/>
            <person name="Parry R.J."/>
            <person name="Spain J.C."/>
        </authorList>
    </citation>
    <scope>NUCLEOTIDE SEQUENCE [LARGE SCALE GENOMIC DNA]</scope>
    <source>
        <strain evidence="2">JCM 4701</strain>
    </source>
</reference>
<accession>A0A2N8PIQ1</accession>